<evidence type="ECO:0000256" key="5">
    <source>
        <dbReference type="ARBA" id="ARBA00022497"/>
    </source>
</evidence>
<gene>
    <name evidence="12" type="primary">ORF5</name>
</gene>
<sequence length="321" mass="35419">MADETPAERETREREQKSAEEARKARMQEMANKQRDDRKGKGKVGEGSSQNPVNEIDLNQLENEVAEAGKYLQRFSKLKDFKAQNLTAGTVVNGGFETGRPPLRVTDNLRGDTTNAFTRPNLDALMGLRIKPESGRIMTAEELAAISAKLEGLGLPPEETAPLFWSIGRYCADASSSPYLDPKGSYEFSGGAITRDTVIAVIRDHTTLRAFCRAYAPITWNMMLITKTPPANWQSMGYPAEAKFAAFDVFEFVMNPAAIQPLEGLLRVPTSDERLASETHKRLAIDANRRNSRFSSLNSKVTGGLYGREVETDFTGSNSTA</sequence>
<evidence type="ECO:0000313" key="12">
    <source>
        <dbReference type="EMBL" id="QNJ34491.1"/>
    </source>
</evidence>
<evidence type="ECO:0000256" key="2">
    <source>
        <dbReference type="ARBA" id="ARBA00004328"/>
    </source>
</evidence>
<reference evidence="12" key="1">
    <citation type="submission" date="2020-01" db="EMBL/GenBank/DDBJ databases">
        <title>Complete nucleotide sequence of a new carlavirus infecting Aconitum carmichaeli in China.</title>
        <authorList>
            <person name="Wang R."/>
            <person name="Chen B."/>
            <person name="Li Y."/>
            <person name="Wang L."/>
            <person name="Ding W."/>
        </authorList>
    </citation>
    <scope>NUCLEOTIDE SEQUENCE</scope>
    <source>
        <strain evidence="12">HB</strain>
    </source>
</reference>
<evidence type="ECO:0000256" key="6">
    <source>
        <dbReference type="ARBA" id="ARBA00022561"/>
    </source>
</evidence>
<keyword evidence="7" id="KW-0946">Virion</keyword>
<accession>A0A8K1DQQ3</accession>
<proteinExistence type="inferred from homology"/>
<dbReference type="Proteomes" id="UP001162015">
    <property type="component" value="Segment"/>
</dbReference>
<evidence type="ECO:0000256" key="9">
    <source>
        <dbReference type="ARBA" id="ARBA00031336"/>
    </source>
</evidence>
<evidence type="ECO:0000259" key="11">
    <source>
        <dbReference type="PROSITE" id="PS00418"/>
    </source>
</evidence>
<protein>
    <recommendedName>
        <fullName evidence="4">Capsid protein</fullName>
    </recommendedName>
    <alternativeName>
        <fullName evidence="9">Coat protein</fullName>
    </alternativeName>
</protein>
<dbReference type="GO" id="GO:0005198">
    <property type="term" value="F:structural molecule activity"/>
    <property type="evidence" value="ECO:0007669"/>
    <property type="project" value="InterPro"/>
</dbReference>
<evidence type="ECO:0000256" key="1">
    <source>
        <dbReference type="ARBA" id="ARBA00004032"/>
    </source>
</evidence>
<comment type="similarity">
    <text evidence="3">Belongs to the potexviruses coat protein family.</text>
</comment>
<evidence type="ECO:0000313" key="13">
    <source>
        <dbReference type="Proteomes" id="UP001162015"/>
    </source>
</evidence>
<comment type="subcellular location">
    <subcellularLocation>
        <location evidence="2">Virion</location>
    </subcellularLocation>
</comment>
<evidence type="ECO:0000256" key="4">
    <source>
        <dbReference type="ARBA" id="ARBA00018091"/>
    </source>
</evidence>
<name>A0A8K1DQQ3_9VIRU</name>
<evidence type="ECO:0000256" key="10">
    <source>
        <dbReference type="SAM" id="MobiDB-lite"/>
    </source>
</evidence>
<keyword evidence="8" id="KW-0687">Ribonucleoprotein</keyword>
<dbReference type="GO" id="GO:0019029">
    <property type="term" value="C:helical viral capsid"/>
    <property type="evidence" value="ECO:0007669"/>
    <property type="project" value="UniProtKB-KW"/>
</dbReference>
<evidence type="ECO:0000256" key="7">
    <source>
        <dbReference type="ARBA" id="ARBA00022844"/>
    </source>
</evidence>
<comment type="function">
    <text evidence="1">Required for genome encapsidation. Forms ribonucleoprotein complexes along with TGB1 helicase and viral RNA.</text>
</comment>
<dbReference type="Pfam" id="PF08358">
    <property type="entry name" value="Flexi_CP_N"/>
    <property type="match status" value="1"/>
</dbReference>
<feature type="compositionally biased region" description="Basic and acidic residues" evidence="10">
    <location>
        <begin position="1"/>
        <end position="39"/>
    </location>
</feature>
<dbReference type="InterPro" id="IPR013569">
    <property type="entry name" value="Carlavirus_coat_N"/>
</dbReference>
<dbReference type="InterPro" id="IPR000052">
    <property type="entry name" value="Pltvir_coat"/>
</dbReference>
<feature type="domain" description="Potexviruses and carlaviruses coat protein" evidence="11">
    <location>
        <begin position="243"/>
        <end position="258"/>
    </location>
</feature>
<keyword evidence="13" id="KW-1185">Reference proteome</keyword>
<feature type="region of interest" description="Disordered" evidence="10">
    <location>
        <begin position="1"/>
        <end position="58"/>
    </location>
</feature>
<dbReference type="EMBL" id="MN944106">
    <property type="protein sequence ID" value="QNJ34491.1"/>
    <property type="molecule type" value="Genomic_RNA"/>
</dbReference>
<dbReference type="Pfam" id="PF00286">
    <property type="entry name" value="Flexi_CP"/>
    <property type="match status" value="1"/>
</dbReference>
<dbReference type="GeneID" id="80541634"/>
<organism evidence="12 13">
    <name type="scientific">Aconite virus A</name>
    <dbReference type="NCBI Taxonomy" id="2764701"/>
    <lineage>
        <taxon>Viruses</taxon>
        <taxon>Riboviria</taxon>
        <taxon>Orthornavirae</taxon>
        <taxon>Kitrinoviricota</taxon>
        <taxon>Alsuviricetes</taxon>
        <taxon>Tymovirales</taxon>
        <taxon>Betaflexiviridae</taxon>
        <taxon>Quinvirinae</taxon>
        <taxon>Carlavirus</taxon>
        <taxon>Carlavirus alphaconiti</taxon>
    </lineage>
</organism>
<dbReference type="GO" id="GO:1990904">
    <property type="term" value="C:ribonucleoprotein complex"/>
    <property type="evidence" value="ECO:0007669"/>
    <property type="project" value="UniProtKB-KW"/>
</dbReference>
<evidence type="ECO:0000256" key="8">
    <source>
        <dbReference type="ARBA" id="ARBA00023274"/>
    </source>
</evidence>
<dbReference type="PROSITE" id="PS00418">
    <property type="entry name" value="POTEX_CARLAVIRUS_COAT"/>
    <property type="match status" value="1"/>
</dbReference>
<dbReference type="RefSeq" id="YP_010802838.1">
    <property type="nucleotide sequence ID" value="NC_077052.1"/>
</dbReference>
<dbReference type="PRINTS" id="PR00232">
    <property type="entry name" value="POTXCARLCOAT"/>
</dbReference>
<evidence type="ECO:0000256" key="3">
    <source>
        <dbReference type="ARBA" id="ARBA00007202"/>
    </source>
</evidence>
<dbReference type="KEGG" id="vg:80541634"/>
<keyword evidence="6 12" id="KW-0167">Capsid protein</keyword>
<keyword evidence="5" id="KW-1139">Helical capsid protein</keyword>